<dbReference type="SUPFAM" id="SSF109854">
    <property type="entry name" value="DinB/YfiT-like putative metalloenzymes"/>
    <property type="match status" value="1"/>
</dbReference>
<dbReference type="Proteomes" id="UP000270219">
    <property type="component" value="Unassembled WGS sequence"/>
</dbReference>
<protein>
    <submittedName>
        <fullName evidence="2">DinB family protein</fullName>
    </submittedName>
</protein>
<dbReference type="Gene3D" id="1.20.120.450">
    <property type="entry name" value="dinb family like domain"/>
    <property type="match status" value="1"/>
</dbReference>
<sequence>MTDVKVLSYTESINGSLDKIVTTVQDLSEETIRWKPAEDEWSILQILNHVNEATLYWLSELETILEQPGSEWGRGLQNPDRLEAVESPDELDVNAVIAKVKELKPVVTERLSKVDDERLTEENPHRNFAKFGNKPVSFLIEHFLVEHVEGHYNQIQRNLSKLSNNATK</sequence>
<proteinExistence type="predicted"/>
<accession>A0A498DK81</accession>
<organism evidence="2 3">
    <name type="scientific">Oceanobacillus piezotolerans</name>
    <dbReference type="NCBI Taxonomy" id="2448030"/>
    <lineage>
        <taxon>Bacteria</taxon>
        <taxon>Bacillati</taxon>
        <taxon>Bacillota</taxon>
        <taxon>Bacilli</taxon>
        <taxon>Bacillales</taxon>
        <taxon>Bacillaceae</taxon>
        <taxon>Oceanobacillus</taxon>
    </lineage>
</organism>
<evidence type="ECO:0000259" key="1">
    <source>
        <dbReference type="Pfam" id="PF12867"/>
    </source>
</evidence>
<dbReference type="OrthoDB" id="9793216at2"/>
<evidence type="ECO:0000313" key="2">
    <source>
        <dbReference type="EMBL" id="RLL46892.1"/>
    </source>
</evidence>
<evidence type="ECO:0000313" key="3">
    <source>
        <dbReference type="Proteomes" id="UP000270219"/>
    </source>
</evidence>
<dbReference type="InterPro" id="IPR024775">
    <property type="entry name" value="DinB-like"/>
</dbReference>
<dbReference type="Pfam" id="PF12867">
    <property type="entry name" value="DinB_2"/>
    <property type="match status" value="1"/>
</dbReference>
<reference evidence="2 3" key="1">
    <citation type="submission" date="2018-10" db="EMBL/GenBank/DDBJ databases">
        <title>Oceanobacillus sp. YLB-02 draft genome.</title>
        <authorList>
            <person name="Yu L."/>
        </authorList>
    </citation>
    <scope>NUCLEOTIDE SEQUENCE [LARGE SCALE GENOMIC DNA]</scope>
    <source>
        <strain evidence="2 3">YLB-02</strain>
    </source>
</reference>
<gene>
    <name evidence="2" type="ORF">D8M04_06765</name>
</gene>
<dbReference type="AlphaFoldDB" id="A0A498DK81"/>
<dbReference type="RefSeq" id="WP_121522143.1">
    <property type="nucleotide sequence ID" value="NZ_RCHR01000002.1"/>
</dbReference>
<feature type="domain" description="DinB-like" evidence="1">
    <location>
        <begin position="19"/>
        <end position="155"/>
    </location>
</feature>
<comment type="caution">
    <text evidence="2">The sequence shown here is derived from an EMBL/GenBank/DDBJ whole genome shotgun (WGS) entry which is preliminary data.</text>
</comment>
<keyword evidence="3" id="KW-1185">Reference proteome</keyword>
<name>A0A498DK81_9BACI</name>
<dbReference type="InterPro" id="IPR034660">
    <property type="entry name" value="DinB/YfiT-like"/>
</dbReference>
<dbReference type="EMBL" id="RCHR01000002">
    <property type="protein sequence ID" value="RLL46892.1"/>
    <property type="molecule type" value="Genomic_DNA"/>
</dbReference>